<evidence type="ECO:0000256" key="2">
    <source>
        <dbReference type="ARBA" id="ARBA00022692"/>
    </source>
</evidence>
<evidence type="ECO:0000256" key="4">
    <source>
        <dbReference type="ARBA" id="ARBA00023136"/>
    </source>
</evidence>
<keyword evidence="2 5" id="KW-0812">Transmembrane</keyword>
<accession>A0ABP7GSJ9</accession>
<dbReference type="Proteomes" id="UP001500540">
    <property type="component" value="Unassembled WGS sequence"/>
</dbReference>
<comment type="subcellular location">
    <subcellularLocation>
        <location evidence="1">Endomembrane system</location>
        <topology evidence="1">Multi-pass membrane protein</topology>
    </subcellularLocation>
</comment>
<evidence type="ECO:0000256" key="3">
    <source>
        <dbReference type="ARBA" id="ARBA00022989"/>
    </source>
</evidence>
<keyword evidence="3 5" id="KW-1133">Transmembrane helix</keyword>
<feature type="transmembrane region" description="Helical" evidence="5">
    <location>
        <begin position="92"/>
        <end position="113"/>
    </location>
</feature>
<proteinExistence type="predicted"/>
<comment type="caution">
    <text evidence="7">The sequence shown here is derived from an EMBL/GenBank/DDBJ whole genome shotgun (WGS) entry which is preliminary data.</text>
</comment>
<dbReference type="InterPro" id="IPR003807">
    <property type="entry name" value="DUF202"/>
</dbReference>
<evidence type="ECO:0000259" key="6">
    <source>
        <dbReference type="Pfam" id="PF02656"/>
    </source>
</evidence>
<feature type="transmembrane region" description="Helical" evidence="5">
    <location>
        <begin position="48"/>
        <end position="71"/>
    </location>
</feature>
<evidence type="ECO:0000256" key="5">
    <source>
        <dbReference type="SAM" id="Phobius"/>
    </source>
</evidence>
<evidence type="ECO:0000313" key="7">
    <source>
        <dbReference type="EMBL" id="GAA3773336.1"/>
    </source>
</evidence>
<organism evidence="7 8">
    <name type="scientific">Microbacterium kribbense</name>
    <dbReference type="NCBI Taxonomy" id="433645"/>
    <lineage>
        <taxon>Bacteria</taxon>
        <taxon>Bacillati</taxon>
        <taxon>Actinomycetota</taxon>
        <taxon>Actinomycetes</taxon>
        <taxon>Micrococcales</taxon>
        <taxon>Microbacteriaceae</taxon>
        <taxon>Microbacterium</taxon>
    </lineage>
</organism>
<feature type="domain" description="DUF202" evidence="6">
    <location>
        <begin position="11"/>
        <end position="75"/>
    </location>
</feature>
<dbReference type="RefSeq" id="WP_344784422.1">
    <property type="nucleotide sequence ID" value="NZ_BAABAF010000009.1"/>
</dbReference>
<evidence type="ECO:0000313" key="8">
    <source>
        <dbReference type="Proteomes" id="UP001500540"/>
    </source>
</evidence>
<keyword evidence="4 5" id="KW-0472">Membrane</keyword>
<protein>
    <recommendedName>
        <fullName evidence="6">DUF202 domain-containing protein</fullName>
    </recommendedName>
</protein>
<evidence type="ECO:0000256" key="1">
    <source>
        <dbReference type="ARBA" id="ARBA00004127"/>
    </source>
</evidence>
<sequence>MSDGPHERPFDRGLQTERTLLAWRRTCLALAVGNAVAIKYLSDLLGPWATLVGVAGLALSGVAWVISARRYRRMHEGLVRDGTLALDGRMPLLLAGSVLMAALAAIILMVVLWRPW</sequence>
<dbReference type="EMBL" id="BAABAF010000009">
    <property type="protein sequence ID" value="GAA3773336.1"/>
    <property type="molecule type" value="Genomic_DNA"/>
</dbReference>
<dbReference type="Pfam" id="PF02656">
    <property type="entry name" value="DUF202"/>
    <property type="match status" value="1"/>
</dbReference>
<gene>
    <name evidence="7" type="ORF">GCM10022240_26580</name>
</gene>
<reference evidence="8" key="1">
    <citation type="journal article" date="2019" name="Int. J. Syst. Evol. Microbiol.">
        <title>The Global Catalogue of Microorganisms (GCM) 10K type strain sequencing project: providing services to taxonomists for standard genome sequencing and annotation.</title>
        <authorList>
            <consortium name="The Broad Institute Genomics Platform"/>
            <consortium name="The Broad Institute Genome Sequencing Center for Infectious Disease"/>
            <person name="Wu L."/>
            <person name="Ma J."/>
        </authorList>
    </citation>
    <scope>NUCLEOTIDE SEQUENCE [LARGE SCALE GENOMIC DNA]</scope>
    <source>
        <strain evidence="8">JCM 16950</strain>
    </source>
</reference>
<name>A0ABP7GSJ9_9MICO</name>
<keyword evidence="8" id="KW-1185">Reference proteome</keyword>